<dbReference type="Proteomes" id="UP000308671">
    <property type="component" value="Unassembled WGS sequence"/>
</dbReference>
<comment type="similarity">
    <text evidence="1">Belongs to the histidine acid phosphatase family.</text>
</comment>
<dbReference type="EMBL" id="PQXL01000609">
    <property type="protein sequence ID" value="THV44599.1"/>
    <property type="molecule type" value="Genomic_DNA"/>
</dbReference>
<dbReference type="PANTHER" id="PTHR11567:SF127">
    <property type="entry name" value="HISTIDINE ACID PHOSPHATASE"/>
    <property type="match status" value="1"/>
</dbReference>
<dbReference type="PANTHER" id="PTHR11567">
    <property type="entry name" value="ACID PHOSPHATASE-RELATED"/>
    <property type="match status" value="1"/>
</dbReference>
<sequence length="590" mass="64259">MVLVSALLMFSMASHSIAQSNMVPITWSSIVYTYYGEITPTMINATSPVLTPLGASQLYNSGSIIRDRYLNSTSTQLTLGLPVNGLSDQYIVNNQLQVWTISDEYSVGSAQAFMQGLYPPVTGVQGTDSILANGTVIDYPLGGYQYPNIQSMSPMDYNYIWIAGNDQCRTYDIATKFTKTSPSSTSMMASTDEFYLSLADTFFAGLDSSLLNYGNAINLYYYALYQFNHNSSIYDMTNSFGLLETLNGFASEQAISFNTPSTGSSIQYIAGQTFASKIIQQFQQTISSSGVSDKLSLYFGSYEPMLAFFYLSSLSTSDLTRKRFSRLPEYGSMMAFELFSYVEEAQYNSSNSFPEVDELWVRFLFRNGTSDTDPLISYPLFNLGNSEIDMKYNDFVTEIGKFAINDLNAWCSSCASISLFCAAILSNESSNFASNNTETFHSKSVSGVVGGIIGAIVTLVVVMLIALILAIFGFRMHHREKIISNSAGGVGILKRGSSAGGGGFKGPEKLASDTDLNIVKGPGTGATTKHERVGSWEMGDAPNNNAKSGEGAAGLRQERVVSTADYSRRSEDGIGNHDPWGKGVQGEDYV</sequence>
<dbReference type="OrthoDB" id="258392at2759"/>
<dbReference type="SUPFAM" id="SSF53254">
    <property type="entry name" value="Phosphoglycerate mutase-like"/>
    <property type="match status" value="1"/>
</dbReference>
<reference evidence="5 6" key="1">
    <citation type="submission" date="2017-12" db="EMBL/GenBank/DDBJ databases">
        <title>Comparative genomics of Botrytis spp.</title>
        <authorList>
            <person name="Valero-Jimenez C.A."/>
            <person name="Tapia P."/>
            <person name="Veloso J."/>
            <person name="Silva-Moreno E."/>
            <person name="Staats M."/>
            <person name="Valdes J.H."/>
            <person name="Van Kan J.A.L."/>
        </authorList>
    </citation>
    <scope>NUCLEOTIDE SEQUENCE [LARGE SCALE GENOMIC DNA]</scope>
    <source>
        <strain evidence="5 6">MUCL435</strain>
    </source>
</reference>
<feature type="compositionally biased region" description="Basic and acidic residues" evidence="2">
    <location>
        <begin position="566"/>
        <end position="575"/>
    </location>
</feature>
<keyword evidence="3" id="KW-0812">Transmembrane</keyword>
<evidence type="ECO:0000313" key="5">
    <source>
        <dbReference type="EMBL" id="THV44599.1"/>
    </source>
</evidence>
<protein>
    <recommendedName>
        <fullName evidence="7">Histidine acid phosphatase</fullName>
    </recommendedName>
</protein>
<dbReference type="Gene3D" id="3.40.50.1240">
    <property type="entry name" value="Phosphoglycerate mutase-like"/>
    <property type="match status" value="1"/>
</dbReference>
<dbReference type="GO" id="GO:0016791">
    <property type="term" value="F:phosphatase activity"/>
    <property type="evidence" value="ECO:0007669"/>
    <property type="project" value="TreeGrafter"/>
</dbReference>
<feature type="signal peptide" evidence="4">
    <location>
        <begin position="1"/>
        <end position="18"/>
    </location>
</feature>
<evidence type="ECO:0000256" key="3">
    <source>
        <dbReference type="SAM" id="Phobius"/>
    </source>
</evidence>
<name>A0A4S8QT13_9HELO</name>
<dbReference type="InterPro" id="IPR050645">
    <property type="entry name" value="Histidine_acid_phosphatase"/>
</dbReference>
<feature type="transmembrane region" description="Helical" evidence="3">
    <location>
        <begin position="445"/>
        <end position="474"/>
    </location>
</feature>
<keyword evidence="3" id="KW-1133">Transmembrane helix</keyword>
<evidence type="ECO:0008006" key="7">
    <source>
        <dbReference type="Google" id="ProtNLM"/>
    </source>
</evidence>
<gene>
    <name evidence="5" type="ORF">BGAL_0610g00060</name>
</gene>
<feature type="region of interest" description="Disordered" evidence="2">
    <location>
        <begin position="503"/>
        <end position="590"/>
    </location>
</feature>
<dbReference type="InterPro" id="IPR029033">
    <property type="entry name" value="His_PPase_superfam"/>
</dbReference>
<evidence type="ECO:0000313" key="6">
    <source>
        <dbReference type="Proteomes" id="UP000308671"/>
    </source>
</evidence>
<evidence type="ECO:0000256" key="2">
    <source>
        <dbReference type="SAM" id="MobiDB-lite"/>
    </source>
</evidence>
<evidence type="ECO:0000256" key="4">
    <source>
        <dbReference type="SAM" id="SignalP"/>
    </source>
</evidence>
<organism evidence="5 6">
    <name type="scientific">Botrytis galanthina</name>
    <dbReference type="NCBI Taxonomy" id="278940"/>
    <lineage>
        <taxon>Eukaryota</taxon>
        <taxon>Fungi</taxon>
        <taxon>Dikarya</taxon>
        <taxon>Ascomycota</taxon>
        <taxon>Pezizomycotina</taxon>
        <taxon>Leotiomycetes</taxon>
        <taxon>Helotiales</taxon>
        <taxon>Sclerotiniaceae</taxon>
        <taxon>Botrytis</taxon>
    </lineage>
</organism>
<dbReference type="AlphaFoldDB" id="A0A4S8QT13"/>
<keyword evidence="6" id="KW-1185">Reference proteome</keyword>
<keyword evidence="4" id="KW-0732">Signal</keyword>
<dbReference type="Pfam" id="PF00328">
    <property type="entry name" value="His_Phos_2"/>
    <property type="match status" value="1"/>
</dbReference>
<accession>A0A4S8QT13</accession>
<evidence type="ECO:0000256" key="1">
    <source>
        <dbReference type="ARBA" id="ARBA00005375"/>
    </source>
</evidence>
<feature type="chain" id="PRO_5020542089" description="Histidine acid phosphatase" evidence="4">
    <location>
        <begin position="19"/>
        <end position="590"/>
    </location>
</feature>
<keyword evidence="3" id="KW-0472">Membrane</keyword>
<dbReference type="InterPro" id="IPR000560">
    <property type="entry name" value="His_Pase_clade-2"/>
</dbReference>
<comment type="caution">
    <text evidence="5">The sequence shown here is derived from an EMBL/GenBank/DDBJ whole genome shotgun (WGS) entry which is preliminary data.</text>
</comment>
<proteinExistence type="inferred from homology"/>
<dbReference type="CDD" id="cd12087">
    <property type="entry name" value="TM_EGFR-like"/>
    <property type="match status" value="1"/>
</dbReference>